<dbReference type="AlphaFoldDB" id="A0A5P5ZHS4"/>
<sequence>MGKQYIGIDLGTSSIKMGLFDQDLSLQHGYQQTYQYMNSANGAREIDPNIWFDIVLTGLHQLVKHARSSDSIAAIGITGQMHTTVFLDQSGNIVRPAILWNDTRTKALVVGLKKQLNIIRESENAKIVSTGSPLVNLIWLKREEPSHFKALQHLLMPVDYIVYRLTGHYSTDYCDASTSSLFDFKQSRWATKICQEFGIDERILPTIHTSSDVIGELKFSLANQLGLPSVVKVVAGTGDNAATALANKTDQEQQPLISLGTSGVVVVPNRRHQLKQIGKNIMFKVDAENESVLTQGVVQTGAVLNDWWLRSIINTEDADAEQRKIPRRLLGKNTVLFFPHLNGEKTLYADPNLRGAFIGIGLETTKDNMYLAVLEGLAFGCRQLYEQMRNCAATNFIRIVGGGAKSTLWLTIFANVFGLPVHKRTVQREAIDGAVMLALIGDGDNVTAQAEDDVVILPDRSLKQAYDVQYQKYLKMATLLISDALRTGDEEVEKMSSLS</sequence>
<reference evidence="7 8" key="1">
    <citation type="submission" date="2017-01" db="EMBL/GenBank/DDBJ databases">
        <title>In silico prediction, in vitro antibacterial spectrum and physicochemical properties of a putative bacteriocin produced by Lactobacillus rhamnosus strain L156.4.</title>
        <authorList>
            <person name="Silveira A.M."/>
            <person name="Monteiro A.S."/>
            <person name="Santos V.L."/>
            <person name="Nicoli J.R."/>
            <person name="Azevedo V."/>
            <person name="Soares S.C."/>
            <person name="Castro-Oliveira L."/>
            <person name="Dias-Souza M.V."/>
            <person name="Nardi R.M."/>
        </authorList>
    </citation>
    <scope>NUCLEOTIDE SEQUENCE [LARGE SCALE GENOMIC DNA]</scope>
    <source>
        <strain evidence="7 8">L156.4</strain>
    </source>
</reference>
<feature type="domain" description="Carbohydrate kinase FGGY N-terminal" evidence="5">
    <location>
        <begin position="5"/>
        <end position="245"/>
    </location>
</feature>
<organism evidence="7 8">
    <name type="scientific">Lacticaseibacillus rhamnosus</name>
    <name type="common">Lactobacillus rhamnosus</name>
    <dbReference type="NCBI Taxonomy" id="47715"/>
    <lineage>
        <taxon>Bacteria</taxon>
        <taxon>Bacillati</taxon>
        <taxon>Bacillota</taxon>
        <taxon>Bacilli</taxon>
        <taxon>Lactobacillales</taxon>
        <taxon>Lactobacillaceae</taxon>
        <taxon>Lacticaseibacillus</taxon>
    </lineage>
</organism>
<dbReference type="PIRSF" id="PIRSF000538">
    <property type="entry name" value="GlpK"/>
    <property type="match status" value="1"/>
</dbReference>
<evidence type="ECO:0000259" key="6">
    <source>
        <dbReference type="Pfam" id="PF02782"/>
    </source>
</evidence>
<evidence type="ECO:0000313" key="8">
    <source>
        <dbReference type="Proteomes" id="UP000189067"/>
    </source>
</evidence>
<gene>
    <name evidence="7" type="ORF">BWR10_13435</name>
</gene>
<evidence type="ECO:0000259" key="5">
    <source>
        <dbReference type="Pfam" id="PF00370"/>
    </source>
</evidence>
<dbReference type="Proteomes" id="UP000189067">
    <property type="component" value="Unassembled WGS sequence"/>
</dbReference>
<evidence type="ECO:0000256" key="2">
    <source>
        <dbReference type="ARBA" id="ARBA00022679"/>
    </source>
</evidence>
<comment type="similarity">
    <text evidence="1 4">Belongs to the FGGY kinase family.</text>
</comment>
<keyword evidence="3 4" id="KW-0418">Kinase</keyword>
<proteinExistence type="inferred from homology"/>
<dbReference type="InterPro" id="IPR018485">
    <property type="entry name" value="FGGY_C"/>
</dbReference>
<dbReference type="GO" id="GO:0016301">
    <property type="term" value="F:kinase activity"/>
    <property type="evidence" value="ECO:0007669"/>
    <property type="project" value="UniProtKB-KW"/>
</dbReference>
<dbReference type="GO" id="GO:0016773">
    <property type="term" value="F:phosphotransferase activity, alcohol group as acceptor"/>
    <property type="evidence" value="ECO:0007669"/>
    <property type="project" value="InterPro"/>
</dbReference>
<dbReference type="RefSeq" id="WP_005687934.1">
    <property type="nucleotide sequence ID" value="NZ_CACRTK010000052.1"/>
</dbReference>
<evidence type="ECO:0000256" key="1">
    <source>
        <dbReference type="ARBA" id="ARBA00009156"/>
    </source>
</evidence>
<evidence type="ECO:0000313" key="7">
    <source>
        <dbReference type="EMBL" id="ONN73614.1"/>
    </source>
</evidence>
<accession>A0A5P5ZHS4</accession>
<dbReference type="InterPro" id="IPR000577">
    <property type="entry name" value="Carb_kinase_FGGY"/>
</dbReference>
<evidence type="ECO:0000256" key="4">
    <source>
        <dbReference type="RuleBase" id="RU003733"/>
    </source>
</evidence>
<dbReference type="Pfam" id="PF00370">
    <property type="entry name" value="FGGY_N"/>
    <property type="match status" value="1"/>
</dbReference>
<dbReference type="InterPro" id="IPR043129">
    <property type="entry name" value="ATPase_NBD"/>
</dbReference>
<dbReference type="GO" id="GO:0005975">
    <property type="term" value="P:carbohydrate metabolic process"/>
    <property type="evidence" value="ECO:0007669"/>
    <property type="project" value="InterPro"/>
</dbReference>
<dbReference type="PROSITE" id="PS00445">
    <property type="entry name" value="FGGY_KINASES_2"/>
    <property type="match status" value="1"/>
</dbReference>
<name>A0A5P5ZHS4_LACRH</name>
<dbReference type="EMBL" id="MTJY01000056">
    <property type="protein sequence ID" value="ONN73614.1"/>
    <property type="molecule type" value="Genomic_DNA"/>
</dbReference>
<evidence type="ECO:0000256" key="3">
    <source>
        <dbReference type="ARBA" id="ARBA00022777"/>
    </source>
</evidence>
<dbReference type="CDD" id="cd07808">
    <property type="entry name" value="ASKHA_NBD_FGGY_EcXK-like"/>
    <property type="match status" value="1"/>
</dbReference>
<dbReference type="Gene3D" id="3.30.420.40">
    <property type="match status" value="2"/>
</dbReference>
<dbReference type="PANTHER" id="PTHR43095">
    <property type="entry name" value="SUGAR KINASE"/>
    <property type="match status" value="1"/>
</dbReference>
<dbReference type="InterPro" id="IPR050406">
    <property type="entry name" value="FGGY_Carb_Kinase"/>
</dbReference>
<keyword evidence="2 4" id="KW-0808">Transferase</keyword>
<dbReference type="SUPFAM" id="SSF53067">
    <property type="entry name" value="Actin-like ATPase domain"/>
    <property type="match status" value="2"/>
</dbReference>
<dbReference type="Pfam" id="PF02782">
    <property type="entry name" value="FGGY_C"/>
    <property type="match status" value="1"/>
</dbReference>
<feature type="domain" description="Carbohydrate kinase FGGY C-terminal" evidence="6">
    <location>
        <begin position="257"/>
        <end position="440"/>
    </location>
</feature>
<dbReference type="PANTHER" id="PTHR43095:SF5">
    <property type="entry name" value="XYLULOSE KINASE"/>
    <property type="match status" value="1"/>
</dbReference>
<dbReference type="InterPro" id="IPR018484">
    <property type="entry name" value="FGGY_N"/>
</dbReference>
<dbReference type="InterPro" id="IPR018483">
    <property type="entry name" value="Carb_kinase_FGGY_CS"/>
</dbReference>
<comment type="caution">
    <text evidence="7">The sequence shown here is derived from an EMBL/GenBank/DDBJ whole genome shotgun (WGS) entry which is preliminary data.</text>
</comment>
<protein>
    <submittedName>
        <fullName evidence="7">Xylulose kinase</fullName>
    </submittedName>
</protein>